<evidence type="ECO:0000313" key="1">
    <source>
        <dbReference type="EMBL" id="QIS46431.1"/>
    </source>
</evidence>
<protein>
    <submittedName>
        <fullName evidence="1">Uncharacterized protein</fullName>
    </submittedName>
</protein>
<reference evidence="1 2" key="1">
    <citation type="journal article" date="2020" name="Mol. Plant Pathol.">
        <title>Plasmid composition and the chpG gene determine the virulence level of Clavibacter capsici natural isolates in pepper.</title>
        <authorList>
            <person name="Hwang I.S."/>
            <person name="Lee H.M."/>
            <person name="Oh E.J."/>
            <person name="Lee S."/>
            <person name="Heu S."/>
            <person name="Oh C.S."/>
        </authorList>
    </citation>
    <scope>NUCLEOTIDE SEQUENCE [LARGE SCALE GENOMIC DNA]</scope>
    <source>
        <strain evidence="1 2">1101</strain>
    </source>
</reference>
<dbReference type="Proteomes" id="UP000503164">
    <property type="component" value="Plasmid pCM2_1101"/>
</dbReference>
<gene>
    <name evidence="1" type="ORF">GW570_14645</name>
</gene>
<geneLocation type="plasmid" evidence="1 2">
    <name>pCM2_1101</name>
</geneLocation>
<proteinExistence type="predicted"/>
<dbReference type="RefSeq" id="WP_162232643.1">
    <property type="nucleotide sequence ID" value="NZ_CP012575.1"/>
</dbReference>
<name>A0AAE6XU84_9MICO</name>
<keyword evidence="1" id="KW-0614">Plasmid</keyword>
<accession>A0AAE6XU84</accession>
<organism evidence="1 2">
    <name type="scientific">Clavibacter capsici</name>
    <dbReference type="NCBI Taxonomy" id="1874630"/>
    <lineage>
        <taxon>Bacteria</taxon>
        <taxon>Bacillati</taxon>
        <taxon>Actinomycetota</taxon>
        <taxon>Actinomycetes</taxon>
        <taxon>Micrococcales</taxon>
        <taxon>Microbacteriaceae</taxon>
        <taxon>Clavibacter</taxon>
    </lineage>
</organism>
<keyword evidence="2" id="KW-1185">Reference proteome</keyword>
<dbReference type="AlphaFoldDB" id="A0AAE6XU84"/>
<sequence>MGDLGAHADVDGLLGHALPAELGGHRRPTLRAIVVSLPHAALGVRAALVAGGGRLGAGLRGLLRGALRGADLYWLQVELRLRTGVLCELTQLVRGVLGGAAGAGFEVVLAPL</sequence>
<dbReference type="EMBL" id="CP048050">
    <property type="protein sequence ID" value="QIS46431.1"/>
    <property type="molecule type" value="Genomic_DNA"/>
</dbReference>
<evidence type="ECO:0000313" key="2">
    <source>
        <dbReference type="Proteomes" id="UP000503164"/>
    </source>
</evidence>